<reference evidence="1 2" key="1">
    <citation type="submission" date="2016-10" db="EMBL/GenBank/DDBJ databases">
        <authorList>
            <person name="Varghese N."/>
            <person name="Submissions S."/>
        </authorList>
    </citation>
    <scope>NUCLEOTIDE SEQUENCE [LARGE SCALE GENOMIC DNA]</scope>
    <source>
        <strain evidence="1 2">DSM 14526</strain>
    </source>
</reference>
<dbReference type="EMBL" id="FNQH01000001">
    <property type="protein sequence ID" value="SDZ99788.1"/>
    <property type="molecule type" value="Genomic_DNA"/>
</dbReference>
<dbReference type="Proteomes" id="UP000199042">
    <property type="component" value="Unassembled WGS sequence"/>
</dbReference>
<sequence length="379" mass="43198">MGFLDAIFKRNSELSFMFDTEFFVSASTRIHMKHLAVETCANFLARTISQSEFRVKADGVYVKDELYYKMNVRPNKNQSATEFWEQVIINMIYDNEVLIIQSDDEDLLIADDFTHNEYAVYEDTFTDVTIGDYTFKRVFKQSEVLHMRYANKNLQPLIDGLYKDYADLFSSVLGAQKRKNQIRSTVSIDSSVAKDAEKMAKLQAYIDKLYKSIRKNTDVAVVPEQPGFGYKEHASGTGNQSVDEINKVTNGFLNQIAMAIGIPAGLLHGDLAGVKEITKSYTVFTVKPMLKKIRDECNSKFFTMKEYLSGSLIEVKIASYESIFDLAVAIDKLVSSGTFNRREIRGEAGFDTPEGEEFDKFYITKNYMEEGKEDSEQKT</sequence>
<dbReference type="InterPro" id="IPR006944">
    <property type="entry name" value="Phage/GTA_portal"/>
</dbReference>
<name>A0AB37ZXQ5_9LACT</name>
<organism evidence="1 2">
    <name type="scientific">Trichococcus collinsii</name>
    <dbReference type="NCBI Taxonomy" id="157076"/>
    <lineage>
        <taxon>Bacteria</taxon>
        <taxon>Bacillati</taxon>
        <taxon>Bacillota</taxon>
        <taxon>Bacilli</taxon>
        <taxon>Lactobacillales</taxon>
        <taxon>Carnobacteriaceae</taxon>
        <taxon>Trichococcus</taxon>
    </lineage>
</organism>
<evidence type="ECO:0000313" key="2">
    <source>
        <dbReference type="Proteomes" id="UP000199042"/>
    </source>
</evidence>
<dbReference type="RefSeq" id="WP_218131791.1">
    <property type="nucleotide sequence ID" value="NZ_FJNA01000002.1"/>
</dbReference>
<accession>A0AB37ZXQ5</accession>
<dbReference type="InterPro" id="IPR006427">
    <property type="entry name" value="Portal_HK97"/>
</dbReference>
<proteinExistence type="predicted"/>
<evidence type="ECO:0000313" key="1">
    <source>
        <dbReference type="EMBL" id="SDZ99788.1"/>
    </source>
</evidence>
<protein>
    <submittedName>
        <fullName evidence="1">Phage portal protein, HK97 family</fullName>
    </submittedName>
</protein>
<keyword evidence="2" id="KW-1185">Reference proteome</keyword>
<comment type="caution">
    <text evidence="1">The sequence shown here is derived from an EMBL/GenBank/DDBJ whole genome shotgun (WGS) entry which is preliminary data.</text>
</comment>
<dbReference type="NCBIfam" id="TIGR01537">
    <property type="entry name" value="portal_HK97"/>
    <property type="match status" value="1"/>
</dbReference>
<dbReference type="AlphaFoldDB" id="A0AB37ZXQ5"/>
<dbReference type="Pfam" id="PF04860">
    <property type="entry name" value="Phage_portal"/>
    <property type="match status" value="1"/>
</dbReference>
<gene>
    <name evidence="1" type="ORF">SAMN04488525_101825</name>
</gene>